<comment type="caution">
    <text evidence="2">The sequence shown here is derived from an EMBL/GenBank/DDBJ whole genome shotgun (WGS) entry which is preliminary data.</text>
</comment>
<dbReference type="Proteomes" id="UP001369815">
    <property type="component" value="Unassembled WGS sequence"/>
</dbReference>
<feature type="compositionally biased region" description="Acidic residues" evidence="1">
    <location>
        <begin position="71"/>
        <end position="81"/>
    </location>
</feature>
<organism evidence="2 3">
    <name type="scientific">Daldinia eschscholtzii</name>
    <dbReference type="NCBI Taxonomy" id="292717"/>
    <lineage>
        <taxon>Eukaryota</taxon>
        <taxon>Fungi</taxon>
        <taxon>Dikarya</taxon>
        <taxon>Ascomycota</taxon>
        <taxon>Pezizomycotina</taxon>
        <taxon>Sordariomycetes</taxon>
        <taxon>Xylariomycetidae</taxon>
        <taxon>Xylariales</taxon>
        <taxon>Hypoxylaceae</taxon>
        <taxon>Daldinia</taxon>
    </lineage>
</organism>
<feature type="compositionally biased region" description="Basic and acidic residues" evidence="1">
    <location>
        <begin position="168"/>
        <end position="177"/>
    </location>
</feature>
<feature type="compositionally biased region" description="Basic and acidic residues" evidence="1">
    <location>
        <begin position="85"/>
        <end position="94"/>
    </location>
</feature>
<feature type="region of interest" description="Disordered" evidence="1">
    <location>
        <begin position="1"/>
        <end position="213"/>
    </location>
</feature>
<evidence type="ECO:0000313" key="3">
    <source>
        <dbReference type="Proteomes" id="UP001369815"/>
    </source>
</evidence>
<dbReference type="AlphaFoldDB" id="A0AAX6MRB0"/>
<sequence length="213" mass="22720">MEETEDTTAAMAQAMGFSSFGTQNHSNKRRKFNPRADDAVVASTSTSIPLHEAKSGSNAIPLGVRTKNEDEINLDDEEETVNVDSRTHEDLKGEGDDEAGPQYLDTSRPPDTASVDPLNSSASHTNIGAAPGNYPGHAVGAQSLGIGGNGGFASGGSGRGGYQAGQSHGREPGKPWWDDYYDPSSNTNPWEQLENAKGLKPRGSWMSWEEAKR</sequence>
<accession>A0AAX6MRB0</accession>
<evidence type="ECO:0000256" key="1">
    <source>
        <dbReference type="SAM" id="MobiDB-lite"/>
    </source>
</evidence>
<feature type="compositionally biased region" description="Gly residues" evidence="1">
    <location>
        <begin position="145"/>
        <end position="163"/>
    </location>
</feature>
<evidence type="ECO:0000313" key="2">
    <source>
        <dbReference type="EMBL" id="KAK6954937.1"/>
    </source>
</evidence>
<proteinExistence type="predicted"/>
<reference evidence="2 3" key="1">
    <citation type="journal article" date="2024" name="Front Chem Biol">
        <title>Unveiling the potential of Daldinia eschscholtzii MFLUCC 19-0629 through bioactivity and bioinformatics studies for enhanced sustainable agriculture production.</title>
        <authorList>
            <person name="Brooks S."/>
            <person name="Weaver J.A."/>
            <person name="Klomchit A."/>
            <person name="Alharthi S.A."/>
            <person name="Onlamun T."/>
            <person name="Nurani R."/>
            <person name="Vong T.K."/>
            <person name="Alberti F."/>
            <person name="Greco C."/>
        </authorList>
    </citation>
    <scope>NUCLEOTIDE SEQUENCE [LARGE SCALE GENOMIC DNA]</scope>
    <source>
        <strain evidence="2">MFLUCC 19-0629</strain>
    </source>
</reference>
<dbReference type="EMBL" id="JBANMG010000003">
    <property type="protein sequence ID" value="KAK6954937.1"/>
    <property type="molecule type" value="Genomic_DNA"/>
</dbReference>
<keyword evidence="3" id="KW-1185">Reference proteome</keyword>
<feature type="compositionally biased region" description="Polar residues" evidence="1">
    <location>
        <begin position="117"/>
        <end position="126"/>
    </location>
</feature>
<protein>
    <submittedName>
        <fullName evidence="2">Uncharacterized protein</fullName>
    </submittedName>
</protein>
<name>A0AAX6MRB0_9PEZI</name>
<gene>
    <name evidence="2" type="ORF">Daesc_002566</name>
</gene>